<dbReference type="AlphaFoldDB" id="A0A2G9R7Q4"/>
<dbReference type="Proteomes" id="UP000228934">
    <property type="component" value="Unassembled WGS sequence"/>
</dbReference>
<comment type="function">
    <text evidence="1">May be involved in transcriptional regulation.</text>
</comment>
<evidence type="ECO:0000256" key="14">
    <source>
        <dbReference type="PROSITE-ProRule" id="PRU00042"/>
    </source>
</evidence>
<feature type="domain" description="C2H2-type" evidence="16">
    <location>
        <begin position="443"/>
        <end position="470"/>
    </location>
</feature>
<dbReference type="PROSITE" id="PS50157">
    <property type="entry name" value="ZINC_FINGER_C2H2_2"/>
    <property type="match status" value="8"/>
</dbReference>
<evidence type="ECO:0000256" key="2">
    <source>
        <dbReference type="ARBA" id="ARBA00004123"/>
    </source>
</evidence>
<dbReference type="FunFam" id="3.30.160.60:FF:002343">
    <property type="entry name" value="Zinc finger protein 33A"/>
    <property type="match status" value="2"/>
</dbReference>
<feature type="region of interest" description="Disordered" evidence="15">
    <location>
        <begin position="342"/>
        <end position="371"/>
    </location>
</feature>
<feature type="domain" description="C2H2-type" evidence="16">
    <location>
        <begin position="584"/>
        <end position="611"/>
    </location>
</feature>
<evidence type="ECO:0000256" key="7">
    <source>
        <dbReference type="ARBA" id="ARBA00022771"/>
    </source>
</evidence>
<dbReference type="EMBL" id="KV955413">
    <property type="protein sequence ID" value="PIO23918.1"/>
    <property type="molecule type" value="Genomic_DNA"/>
</dbReference>
<dbReference type="GO" id="GO:0005654">
    <property type="term" value="C:nucleoplasm"/>
    <property type="evidence" value="ECO:0007669"/>
    <property type="project" value="TreeGrafter"/>
</dbReference>
<dbReference type="PROSITE" id="PS00028">
    <property type="entry name" value="ZINC_FINGER_C2H2_1"/>
    <property type="match status" value="6"/>
</dbReference>
<dbReference type="Gene3D" id="6.10.140.140">
    <property type="match status" value="2"/>
</dbReference>
<dbReference type="Pfam" id="PF01352">
    <property type="entry name" value="KRAB"/>
    <property type="match status" value="2"/>
</dbReference>
<gene>
    <name evidence="18" type="ORF">AB205_0169020</name>
</gene>
<dbReference type="GO" id="GO:0001817">
    <property type="term" value="P:regulation of cytokine production"/>
    <property type="evidence" value="ECO:0007669"/>
    <property type="project" value="TreeGrafter"/>
</dbReference>
<feature type="compositionally biased region" description="Low complexity" evidence="15">
    <location>
        <begin position="65"/>
        <end position="74"/>
    </location>
</feature>
<dbReference type="GO" id="GO:0008270">
    <property type="term" value="F:zinc ion binding"/>
    <property type="evidence" value="ECO:0007669"/>
    <property type="project" value="UniProtKB-KW"/>
</dbReference>
<comment type="subcellular location">
    <subcellularLocation>
        <location evidence="2">Nucleus</location>
    </subcellularLocation>
</comment>
<evidence type="ECO:0000313" key="18">
    <source>
        <dbReference type="EMBL" id="PIO23918.1"/>
    </source>
</evidence>
<dbReference type="OrthoDB" id="6105938at2759"/>
<dbReference type="InterPro" id="IPR001909">
    <property type="entry name" value="KRAB"/>
</dbReference>
<evidence type="ECO:0000256" key="3">
    <source>
        <dbReference type="ARBA" id="ARBA00006991"/>
    </source>
</evidence>
<dbReference type="GO" id="GO:0002682">
    <property type="term" value="P:regulation of immune system process"/>
    <property type="evidence" value="ECO:0007669"/>
    <property type="project" value="TreeGrafter"/>
</dbReference>
<evidence type="ECO:0000256" key="6">
    <source>
        <dbReference type="ARBA" id="ARBA00022737"/>
    </source>
</evidence>
<feature type="domain" description="C2H2-type" evidence="16">
    <location>
        <begin position="501"/>
        <end position="528"/>
    </location>
</feature>
<evidence type="ECO:0000313" key="19">
    <source>
        <dbReference type="Proteomes" id="UP000228934"/>
    </source>
</evidence>
<dbReference type="InterPro" id="IPR036236">
    <property type="entry name" value="Znf_C2H2_sf"/>
</dbReference>
<dbReference type="FunFam" id="3.30.160.60:FF:000247">
    <property type="entry name" value="Zinc finger protein 236"/>
    <property type="match status" value="1"/>
</dbReference>
<evidence type="ECO:0000256" key="11">
    <source>
        <dbReference type="ARBA" id="ARBA00023125"/>
    </source>
</evidence>
<evidence type="ECO:0000256" key="8">
    <source>
        <dbReference type="ARBA" id="ARBA00022833"/>
    </source>
</evidence>
<protein>
    <submittedName>
        <fullName evidence="18">Gastrula zinc finger protein XlCGF66.1</fullName>
    </submittedName>
</protein>
<evidence type="ECO:0000256" key="15">
    <source>
        <dbReference type="SAM" id="MobiDB-lite"/>
    </source>
</evidence>
<proteinExistence type="inferred from homology"/>
<feature type="domain" description="C2H2-type" evidence="16">
    <location>
        <begin position="387"/>
        <end position="414"/>
    </location>
</feature>
<feature type="domain" description="C2H2-type" evidence="16">
    <location>
        <begin position="529"/>
        <end position="556"/>
    </location>
</feature>
<feature type="region of interest" description="Disordered" evidence="15">
    <location>
        <begin position="61"/>
        <end position="80"/>
    </location>
</feature>
<dbReference type="PANTHER" id="PTHR24399">
    <property type="entry name" value="ZINC FINGER AND BTB DOMAIN-CONTAINING"/>
    <property type="match status" value="1"/>
</dbReference>
<evidence type="ECO:0000256" key="4">
    <source>
        <dbReference type="ARBA" id="ARBA00022499"/>
    </source>
</evidence>
<dbReference type="Gene3D" id="3.30.160.60">
    <property type="entry name" value="Classic Zinc Finger"/>
    <property type="match status" value="8"/>
</dbReference>
<dbReference type="FunFam" id="3.30.160.60:FF:000646">
    <property type="entry name" value="Myeloid zinc finger 1"/>
    <property type="match status" value="1"/>
</dbReference>
<dbReference type="SMART" id="SM00355">
    <property type="entry name" value="ZnF_C2H2"/>
    <property type="match status" value="9"/>
</dbReference>
<feature type="compositionally biased region" description="Polar residues" evidence="15">
    <location>
        <begin position="352"/>
        <end position="371"/>
    </location>
</feature>
<evidence type="ECO:0000259" key="17">
    <source>
        <dbReference type="PROSITE" id="PS50805"/>
    </source>
</evidence>
<sequence>MESMLQTAVFSHQSQPNRITEDKNNLAKRLLHLGIQLLCLQTGEHYVILKKFGTLNNHCSRSRSSETVSRTQRSIMERPPPSLIPENNKILEATNKIIELLTGEVPIRYQDVTIYFSMEEWEYIEEHEDLFRDVLVENQQLFGSIGMLKRNHNCVLMDMIKLWVQYCCFKSKRSSETTSGTGKPGNCRAEAVWNVTKELIDLLTGESYILVKTSRTMTDKQSSGYLSRGQDAITDSLPDPTIPERNSKILEATNMILELLTGEVPIRCQDIAVHFSMKEWEYLEGHRDLYRDDDMEKSQPFISLDGGLPAYEPDGYPLPAHHLEDRNKDLFVMKFTQSRASSVDERELENNGGKNLSSSEDSVQAVPVNTKSPVSNKAAHRITDEIFPCSECGICFSSQQKLDFHRRLHTARKTYSCTECDKIFIAKHQLESHQISHTGIKRVSCAACHKSFATKGTLTVHQQRYCLEAQYYRCSACRQDFESKHELEDHMKSHLTLQSQATCTECGKHFLHKGNLKAHYRVHTGEKPFVCLECGKSFAYKSHLVSHQRYHTGEGLTCRYCERFFVDRARLVEHERVHTGEKPFACSECGKCFNRKYHLILHQRTHTDIRPFGCTACGMLFTSNATAERHLKERRCKKQKALKG</sequence>
<feature type="region of interest" description="Disordered" evidence="15">
    <location>
        <begin position="221"/>
        <end position="240"/>
    </location>
</feature>
<keyword evidence="10" id="KW-0805">Transcription regulation</keyword>
<evidence type="ECO:0000256" key="12">
    <source>
        <dbReference type="ARBA" id="ARBA00023163"/>
    </source>
</evidence>
<keyword evidence="11" id="KW-0238">DNA-binding</keyword>
<keyword evidence="9" id="KW-0832">Ubl conjugation</keyword>
<feature type="domain" description="C2H2-type" evidence="16">
    <location>
        <begin position="472"/>
        <end position="499"/>
    </location>
</feature>
<dbReference type="InterPro" id="IPR013087">
    <property type="entry name" value="Znf_C2H2_type"/>
</dbReference>
<reference evidence="19" key="1">
    <citation type="journal article" date="2017" name="Nat. Commun.">
        <title>The North American bullfrog draft genome provides insight into hormonal regulation of long noncoding RNA.</title>
        <authorList>
            <person name="Hammond S.A."/>
            <person name="Warren R.L."/>
            <person name="Vandervalk B.P."/>
            <person name="Kucuk E."/>
            <person name="Khan H."/>
            <person name="Gibb E.A."/>
            <person name="Pandoh P."/>
            <person name="Kirk H."/>
            <person name="Zhao Y."/>
            <person name="Jones M."/>
            <person name="Mungall A.J."/>
            <person name="Coope R."/>
            <person name="Pleasance S."/>
            <person name="Moore R.A."/>
            <person name="Holt R.A."/>
            <person name="Round J.M."/>
            <person name="Ohora S."/>
            <person name="Walle B.V."/>
            <person name="Veldhoen N."/>
            <person name="Helbing C.C."/>
            <person name="Birol I."/>
        </authorList>
    </citation>
    <scope>NUCLEOTIDE SEQUENCE [LARGE SCALE GENOMIC DNA]</scope>
</reference>
<evidence type="ECO:0000256" key="9">
    <source>
        <dbReference type="ARBA" id="ARBA00022843"/>
    </source>
</evidence>
<accession>A0A2G9R7Q4</accession>
<evidence type="ECO:0000256" key="1">
    <source>
        <dbReference type="ARBA" id="ARBA00003767"/>
    </source>
</evidence>
<keyword evidence="13" id="KW-0539">Nucleus</keyword>
<evidence type="ECO:0000256" key="10">
    <source>
        <dbReference type="ARBA" id="ARBA00023015"/>
    </source>
</evidence>
<dbReference type="SUPFAM" id="SSF109640">
    <property type="entry name" value="KRAB domain (Kruppel-associated box)"/>
    <property type="match status" value="2"/>
</dbReference>
<dbReference type="PANTHER" id="PTHR24399:SF23">
    <property type="entry name" value="C2H2-TYPE DOMAIN-CONTAINING PROTEIN"/>
    <property type="match status" value="1"/>
</dbReference>
<keyword evidence="19" id="KW-1185">Reference proteome</keyword>
<comment type="similarity">
    <text evidence="3">Belongs to the krueppel C2H2-type zinc-finger protein family.</text>
</comment>
<keyword evidence="8" id="KW-0862">Zinc</keyword>
<evidence type="ECO:0000256" key="13">
    <source>
        <dbReference type="ARBA" id="ARBA00023242"/>
    </source>
</evidence>
<keyword evidence="12" id="KW-0804">Transcription</keyword>
<dbReference type="InterPro" id="IPR036051">
    <property type="entry name" value="KRAB_dom_sf"/>
</dbReference>
<name>A0A2G9R7Q4_AQUCT</name>
<dbReference type="GO" id="GO:0001227">
    <property type="term" value="F:DNA-binding transcription repressor activity, RNA polymerase II-specific"/>
    <property type="evidence" value="ECO:0007669"/>
    <property type="project" value="TreeGrafter"/>
</dbReference>
<dbReference type="PROSITE" id="PS50805">
    <property type="entry name" value="KRAB"/>
    <property type="match status" value="1"/>
</dbReference>
<evidence type="ECO:0000256" key="5">
    <source>
        <dbReference type="ARBA" id="ARBA00022723"/>
    </source>
</evidence>
<dbReference type="SUPFAM" id="SSF57667">
    <property type="entry name" value="beta-beta-alpha zinc fingers"/>
    <property type="match status" value="6"/>
</dbReference>
<keyword evidence="5" id="KW-0479">Metal-binding</keyword>
<feature type="domain" description="C2H2-type" evidence="16">
    <location>
        <begin position="415"/>
        <end position="442"/>
    </location>
</feature>
<keyword evidence="6" id="KW-0677">Repeat</keyword>
<keyword evidence="4" id="KW-1017">Isopeptide bond</keyword>
<evidence type="ECO:0000259" key="16">
    <source>
        <dbReference type="PROSITE" id="PS50157"/>
    </source>
</evidence>
<dbReference type="Pfam" id="PF00096">
    <property type="entry name" value="zf-C2H2"/>
    <property type="match status" value="4"/>
</dbReference>
<keyword evidence="7 14" id="KW-0863">Zinc-finger</keyword>
<dbReference type="GO" id="GO:0000978">
    <property type="term" value="F:RNA polymerase II cis-regulatory region sequence-specific DNA binding"/>
    <property type="evidence" value="ECO:0007669"/>
    <property type="project" value="TreeGrafter"/>
</dbReference>
<organism evidence="18 19">
    <name type="scientific">Aquarana catesbeiana</name>
    <name type="common">American bullfrog</name>
    <name type="synonym">Rana catesbeiana</name>
    <dbReference type="NCBI Taxonomy" id="8400"/>
    <lineage>
        <taxon>Eukaryota</taxon>
        <taxon>Metazoa</taxon>
        <taxon>Chordata</taxon>
        <taxon>Craniata</taxon>
        <taxon>Vertebrata</taxon>
        <taxon>Euteleostomi</taxon>
        <taxon>Amphibia</taxon>
        <taxon>Batrachia</taxon>
        <taxon>Anura</taxon>
        <taxon>Neobatrachia</taxon>
        <taxon>Ranoidea</taxon>
        <taxon>Ranidae</taxon>
        <taxon>Aquarana</taxon>
    </lineage>
</organism>
<feature type="domain" description="KRAB" evidence="17">
    <location>
        <begin position="266"/>
        <end position="338"/>
    </location>
</feature>
<feature type="domain" description="C2H2-type" evidence="16">
    <location>
        <begin position="556"/>
        <end position="583"/>
    </location>
</feature>